<dbReference type="AlphaFoldDB" id="A0A3N4HDZ1"/>
<feature type="coiled-coil region" evidence="1">
    <location>
        <begin position="395"/>
        <end position="429"/>
    </location>
</feature>
<protein>
    <submittedName>
        <fullName evidence="2">Uncharacterized protein</fullName>
    </submittedName>
</protein>
<evidence type="ECO:0000313" key="3">
    <source>
        <dbReference type="Proteomes" id="UP000275078"/>
    </source>
</evidence>
<name>A0A3N4HDZ1_ASCIM</name>
<keyword evidence="3" id="KW-1185">Reference proteome</keyword>
<gene>
    <name evidence="2" type="ORF">BJ508DRAFT_419440</name>
</gene>
<evidence type="ECO:0000256" key="1">
    <source>
        <dbReference type="SAM" id="Coils"/>
    </source>
</evidence>
<proteinExistence type="predicted"/>
<keyword evidence="1" id="KW-0175">Coiled coil</keyword>
<dbReference type="OrthoDB" id="3883941at2759"/>
<organism evidence="2 3">
    <name type="scientific">Ascobolus immersus RN42</name>
    <dbReference type="NCBI Taxonomy" id="1160509"/>
    <lineage>
        <taxon>Eukaryota</taxon>
        <taxon>Fungi</taxon>
        <taxon>Dikarya</taxon>
        <taxon>Ascomycota</taxon>
        <taxon>Pezizomycotina</taxon>
        <taxon>Pezizomycetes</taxon>
        <taxon>Pezizales</taxon>
        <taxon>Ascobolaceae</taxon>
        <taxon>Ascobolus</taxon>
    </lineage>
</organism>
<accession>A0A3N4HDZ1</accession>
<reference evidence="2 3" key="1">
    <citation type="journal article" date="2018" name="Nat. Ecol. Evol.">
        <title>Pezizomycetes genomes reveal the molecular basis of ectomycorrhizal truffle lifestyle.</title>
        <authorList>
            <person name="Murat C."/>
            <person name="Payen T."/>
            <person name="Noel B."/>
            <person name="Kuo A."/>
            <person name="Morin E."/>
            <person name="Chen J."/>
            <person name="Kohler A."/>
            <person name="Krizsan K."/>
            <person name="Balestrini R."/>
            <person name="Da Silva C."/>
            <person name="Montanini B."/>
            <person name="Hainaut M."/>
            <person name="Levati E."/>
            <person name="Barry K.W."/>
            <person name="Belfiori B."/>
            <person name="Cichocki N."/>
            <person name="Clum A."/>
            <person name="Dockter R.B."/>
            <person name="Fauchery L."/>
            <person name="Guy J."/>
            <person name="Iotti M."/>
            <person name="Le Tacon F."/>
            <person name="Lindquist E.A."/>
            <person name="Lipzen A."/>
            <person name="Malagnac F."/>
            <person name="Mello A."/>
            <person name="Molinier V."/>
            <person name="Miyauchi S."/>
            <person name="Poulain J."/>
            <person name="Riccioni C."/>
            <person name="Rubini A."/>
            <person name="Sitrit Y."/>
            <person name="Splivallo R."/>
            <person name="Traeger S."/>
            <person name="Wang M."/>
            <person name="Zifcakova L."/>
            <person name="Wipf D."/>
            <person name="Zambonelli A."/>
            <person name="Paolocci F."/>
            <person name="Nowrousian M."/>
            <person name="Ottonello S."/>
            <person name="Baldrian P."/>
            <person name="Spatafora J.W."/>
            <person name="Henrissat B."/>
            <person name="Nagy L.G."/>
            <person name="Aury J.M."/>
            <person name="Wincker P."/>
            <person name="Grigoriev I.V."/>
            <person name="Bonfante P."/>
            <person name="Martin F.M."/>
        </authorList>
    </citation>
    <scope>NUCLEOTIDE SEQUENCE [LARGE SCALE GENOMIC DNA]</scope>
    <source>
        <strain evidence="2 3">RN42</strain>
    </source>
</reference>
<dbReference type="EMBL" id="ML119860">
    <property type="protein sequence ID" value="RPA72472.1"/>
    <property type="molecule type" value="Genomic_DNA"/>
</dbReference>
<dbReference type="Proteomes" id="UP000275078">
    <property type="component" value="Unassembled WGS sequence"/>
</dbReference>
<sequence length="430" mass="47206">MFSKTAATAVRSVRTSAIPRARLNAPRVRYQSTKNTFETAQAGQSSQGGGSTVAAGLVGGLSGFAAIYAWYRFSGTAKVVEDARALQNKVDAVKKATPSPSAASSFIRSILESQLSAIPGAKAAFKTWDSIEEAHGDDFTEVISGTYNELWEAIEKGGDDVGKKVTEILTRRAKELKDITVDAGEQILDDYPQVKEKLGSSFAEVQRWGDQYGPEAKKQAKEVYGEVQKILEGGVSVDSVNRARKLIQDKSEEVKKLGSKAANESWKKGEEKAQDILKQYPEVKKVLDQYKDKITGGSLSVAAIPTLFKTVTGLKGDGKDAAEKVKSYIEETIEKGQKKGSNYFDSDLVSDTFQMAEKYIRAFPGGEKFLEETPDLKKLATIAQKKGPEAEKLARETWDEMRKVLEKKYQEAEKVAEDAKKEVKKESSKK</sequence>
<evidence type="ECO:0000313" key="2">
    <source>
        <dbReference type="EMBL" id="RPA72472.1"/>
    </source>
</evidence>
<dbReference type="STRING" id="1160509.A0A3N4HDZ1"/>